<dbReference type="Pfam" id="PF13449">
    <property type="entry name" value="Phytase-like"/>
    <property type="match status" value="1"/>
</dbReference>
<name>A0A7Y9U674_9BURK</name>
<sequence length="469" mass="51202">MSFPPDFPPRLPPHWPVVLLVAGLSLLAAPRVRAQTEVTAVLAGHALVPHDTTVRAPRDAGPFFATAGKFSAASRLRSEALGSVPANTFVGDPKYPRASGGALPVQGQSVQGFSGIVALGKDTFLALTDNGFGSKVNSQDALLMVHRLQADWTTGQVKRTHTTFLHDPDRKIPFAIQNEATRERYLTGVDLDIESIQVVGNEWWIGDEFGPYVVRFDAQGKALGLIEATVGDKTYRSPDHYGMGRLPNYPGDAGTWDVRRSGGFEPMALSKDGRTLHPMFEWPLWDAATKAQEQHDGKPFTRILSLDVASRRYGAQQWKYRFEAAGHVAADFQMLDATTGLVIERDDASEGAGPGCPDAPRTDCFTRPARFKRIYKIDLAQTDADGFVRKVAFIDLTKIANPKRLAKVGPNEDVFVLPHLGPEGLTVVDTRHIVVVNDNNFPFSSGRQIGKPDDNELTLLDIGALVDAK</sequence>
<keyword evidence="3" id="KW-1185">Reference proteome</keyword>
<dbReference type="AlphaFoldDB" id="A0A7Y9U674"/>
<dbReference type="RefSeq" id="WP_179633305.1">
    <property type="nucleotide sequence ID" value="NZ_JACCFH010000001.1"/>
</dbReference>
<dbReference type="Proteomes" id="UP000518288">
    <property type="component" value="Unassembled WGS sequence"/>
</dbReference>
<comment type="caution">
    <text evidence="2">The sequence shown here is derived from an EMBL/GenBank/DDBJ whole genome shotgun (WGS) entry which is preliminary data.</text>
</comment>
<evidence type="ECO:0000313" key="2">
    <source>
        <dbReference type="EMBL" id="NYG32412.1"/>
    </source>
</evidence>
<reference evidence="2 3" key="1">
    <citation type="submission" date="2020-07" db="EMBL/GenBank/DDBJ databases">
        <title>Genomic Encyclopedia of Archaeal and Bacterial Type Strains, Phase II (KMG-II): from individual species to whole genera.</title>
        <authorList>
            <person name="Goeker M."/>
        </authorList>
    </citation>
    <scope>NUCLEOTIDE SEQUENCE [LARGE SCALE GENOMIC DNA]</scope>
    <source>
        <strain evidence="2 3">DSM 21226</strain>
    </source>
</reference>
<protein>
    <recommendedName>
        <fullName evidence="1">Phytase-like domain-containing protein</fullName>
    </recommendedName>
</protein>
<accession>A0A7Y9U674</accession>
<gene>
    <name evidence="2" type="ORF">BDD16_001398</name>
</gene>
<feature type="domain" description="Phytase-like" evidence="1">
    <location>
        <begin position="108"/>
        <end position="441"/>
    </location>
</feature>
<dbReference type="InterPro" id="IPR027372">
    <property type="entry name" value="Phytase-like_dom"/>
</dbReference>
<dbReference type="PANTHER" id="PTHR37957">
    <property type="entry name" value="BLR7070 PROTEIN"/>
    <property type="match status" value="1"/>
</dbReference>
<proteinExistence type="predicted"/>
<dbReference type="EMBL" id="JACCFH010000001">
    <property type="protein sequence ID" value="NYG32412.1"/>
    <property type="molecule type" value="Genomic_DNA"/>
</dbReference>
<evidence type="ECO:0000259" key="1">
    <source>
        <dbReference type="Pfam" id="PF13449"/>
    </source>
</evidence>
<dbReference type="PANTHER" id="PTHR37957:SF1">
    <property type="entry name" value="PHYTASE-LIKE DOMAIN-CONTAINING PROTEIN"/>
    <property type="match status" value="1"/>
</dbReference>
<evidence type="ECO:0000313" key="3">
    <source>
        <dbReference type="Proteomes" id="UP000518288"/>
    </source>
</evidence>
<organism evidence="2 3">
    <name type="scientific">Sphaerotilus montanus</name>
    <dbReference type="NCBI Taxonomy" id="522889"/>
    <lineage>
        <taxon>Bacteria</taxon>
        <taxon>Pseudomonadati</taxon>
        <taxon>Pseudomonadota</taxon>
        <taxon>Betaproteobacteria</taxon>
        <taxon>Burkholderiales</taxon>
        <taxon>Sphaerotilaceae</taxon>
        <taxon>Sphaerotilus</taxon>
    </lineage>
</organism>